<dbReference type="GO" id="GO:0005886">
    <property type="term" value="C:plasma membrane"/>
    <property type="evidence" value="ECO:0007669"/>
    <property type="project" value="UniProtKB-SubCell"/>
</dbReference>
<keyword evidence="4" id="KW-0812">Transmembrane</keyword>
<evidence type="ECO:0000256" key="1">
    <source>
        <dbReference type="ARBA" id="ARBA00004651"/>
    </source>
</evidence>
<reference evidence="12" key="1">
    <citation type="submission" date="2023-03" db="EMBL/GenBank/DDBJ databases">
        <title>Massive genome expansion in bonnet fungi (Mycena s.s.) driven by repeated elements and novel gene families across ecological guilds.</title>
        <authorList>
            <consortium name="Lawrence Berkeley National Laboratory"/>
            <person name="Harder C.B."/>
            <person name="Miyauchi S."/>
            <person name="Viragh M."/>
            <person name="Kuo A."/>
            <person name="Thoen E."/>
            <person name="Andreopoulos B."/>
            <person name="Lu D."/>
            <person name="Skrede I."/>
            <person name="Drula E."/>
            <person name="Henrissat B."/>
            <person name="Morin E."/>
            <person name="Kohler A."/>
            <person name="Barry K."/>
            <person name="LaButti K."/>
            <person name="Morin E."/>
            <person name="Salamov A."/>
            <person name="Lipzen A."/>
            <person name="Mereny Z."/>
            <person name="Hegedus B."/>
            <person name="Baldrian P."/>
            <person name="Stursova M."/>
            <person name="Weitz H."/>
            <person name="Taylor A."/>
            <person name="Grigoriev I.V."/>
            <person name="Nagy L.G."/>
            <person name="Martin F."/>
            <person name="Kauserud H."/>
        </authorList>
    </citation>
    <scope>NUCLEOTIDE SEQUENCE</scope>
    <source>
        <strain evidence="12">CBHHK002</strain>
    </source>
</reference>
<evidence type="ECO:0000256" key="7">
    <source>
        <dbReference type="ARBA" id="ARBA00023065"/>
    </source>
</evidence>
<dbReference type="GO" id="GO:0030171">
    <property type="term" value="F:voltage-gated proton channel activity"/>
    <property type="evidence" value="ECO:0007669"/>
    <property type="project" value="InterPro"/>
</dbReference>
<evidence type="ECO:0000256" key="3">
    <source>
        <dbReference type="ARBA" id="ARBA00022475"/>
    </source>
</evidence>
<evidence type="ECO:0000256" key="10">
    <source>
        <dbReference type="SAM" id="Coils"/>
    </source>
</evidence>
<protein>
    <recommendedName>
        <fullName evidence="14">Voltage-gated hydrogen channel 1</fullName>
    </recommendedName>
</protein>
<name>A0AAD6ZYX2_9AGAR</name>
<keyword evidence="2" id="KW-0813">Transport</keyword>
<keyword evidence="7" id="KW-0406">Ion transport</keyword>
<dbReference type="Gene3D" id="1.20.120.350">
    <property type="entry name" value="Voltage-gated potassium channels. Chain C"/>
    <property type="match status" value="1"/>
</dbReference>
<proteinExistence type="predicted"/>
<evidence type="ECO:0000256" key="6">
    <source>
        <dbReference type="ARBA" id="ARBA00022989"/>
    </source>
</evidence>
<evidence type="ECO:0000256" key="8">
    <source>
        <dbReference type="ARBA" id="ARBA00023136"/>
    </source>
</evidence>
<feature type="region of interest" description="Disordered" evidence="11">
    <location>
        <begin position="1"/>
        <end position="21"/>
    </location>
</feature>
<feature type="compositionally biased region" description="Polar residues" evidence="11">
    <location>
        <begin position="1"/>
        <end position="17"/>
    </location>
</feature>
<gene>
    <name evidence="12" type="ORF">DFH08DRAFT_1010762</name>
</gene>
<evidence type="ECO:0000256" key="4">
    <source>
        <dbReference type="ARBA" id="ARBA00022692"/>
    </source>
</evidence>
<keyword evidence="10" id="KW-0175">Coiled coil</keyword>
<dbReference type="InterPro" id="IPR027359">
    <property type="entry name" value="Volt_channel_dom_sf"/>
</dbReference>
<keyword evidence="8" id="KW-0472">Membrane</keyword>
<dbReference type="GO" id="GO:0034702">
    <property type="term" value="C:monoatomic ion channel complex"/>
    <property type="evidence" value="ECO:0007669"/>
    <property type="project" value="UniProtKB-KW"/>
</dbReference>
<keyword evidence="9" id="KW-0407">Ion channel</keyword>
<evidence type="ECO:0000256" key="9">
    <source>
        <dbReference type="ARBA" id="ARBA00023303"/>
    </source>
</evidence>
<keyword evidence="3" id="KW-1003">Cell membrane</keyword>
<evidence type="ECO:0000313" key="13">
    <source>
        <dbReference type="Proteomes" id="UP001218218"/>
    </source>
</evidence>
<dbReference type="Proteomes" id="UP001218218">
    <property type="component" value="Unassembled WGS sequence"/>
</dbReference>
<dbReference type="InterPro" id="IPR031846">
    <property type="entry name" value="Hvcn1"/>
</dbReference>
<sequence length="204" mass="22259">MSEESQPLLPSSANQSDHPSRRKRTAEFLETPLLHKFVIFLVVSESLDASCVLADLGYAFLHENCTPPAGPGAPVWLSVLSHISLGITSFFLLEIPITLWALGPKFYDPWGGVPHAALHLFDAIIILTTFVLEIVLKGREQELAGLLIILRLWRLVKLVGGVSVGVGEIGEQDAIRAAEAENQVEALKKENAELRARLEAAGLH</sequence>
<keyword evidence="6" id="KW-1133">Transmembrane helix</keyword>
<dbReference type="EMBL" id="JARIHO010000023">
    <property type="protein sequence ID" value="KAJ7343585.1"/>
    <property type="molecule type" value="Genomic_DNA"/>
</dbReference>
<dbReference type="PANTHER" id="PTHR46480:SF1">
    <property type="entry name" value="VOLTAGE-GATED HYDROGEN CHANNEL 1"/>
    <property type="match status" value="1"/>
</dbReference>
<keyword evidence="13" id="KW-1185">Reference proteome</keyword>
<comment type="caution">
    <text evidence="12">The sequence shown here is derived from an EMBL/GenBank/DDBJ whole genome shotgun (WGS) entry which is preliminary data.</text>
</comment>
<keyword evidence="5" id="KW-0851">Voltage-gated channel</keyword>
<feature type="coiled-coil region" evidence="10">
    <location>
        <begin position="170"/>
        <end position="204"/>
    </location>
</feature>
<evidence type="ECO:0000313" key="12">
    <source>
        <dbReference type="EMBL" id="KAJ7343585.1"/>
    </source>
</evidence>
<dbReference type="PANTHER" id="PTHR46480">
    <property type="entry name" value="F20B24.22"/>
    <property type="match status" value="1"/>
</dbReference>
<comment type="subcellular location">
    <subcellularLocation>
        <location evidence="1">Cell membrane</location>
        <topology evidence="1">Multi-pass membrane protein</topology>
    </subcellularLocation>
</comment>
<evidence type="ECO:0000256" key="5">
    <source>
        <dbReference type="ARBA" id="ARBA00022882"/>
    </source>
</evidence>
<evidence type="ECO:0000256" key="11">
    <source>
        <dbReference type="SAM" id="MobiDB-lite"/>
    </source>
</evidence>
<evidence type="ECO:0008006" key="14">
    <source>
        <dbReference type="Google" id="ProtNLM"/>
    </source>
</evidence>
<organism evidence="12 13">
    <name type="scientific">Mycena albidolilacea</name>
    <dbReference type="NCBI Taxonomy" id="1033008"/>
    <lineage>
        <taxon>Eukaryota</taxon>
        <taxon>Fungi</taxon>
        <taxon>Dikarya</taxon>
        <taxon>Basidiomycota</taxon>
        <taxon>Agaricomycotina</taxon>
        <taxon>Agaricomycetes</taxon>
        <taxon>Agaricomycetidae</taxon>
        <taxon>Agaricales</taxon>
        <taxon>Marasmiineae</taxon>
        <taxon>Mycenaceae</taxon>
        <taxon>Mycena</taxon>
    </lineage>
</organism>
<dbReference type="AlphaFoldDB" id="A0AAD6ZYX2"/>
<accession>A0AAD6ZYX2</accession>
<evidence type="ECO:0000256" key="2">
    <source>
        <dbReference type="ARBA" id="ARBA00022448"/>
    </source>
</evidence>